<keyword evidence="3" id="KW-1185">Reference proteome</keyword>
<dbReference type="AlphaFoldDB" id="A0AAV7XSD0"/>
<organism evidence="2 3">
    <name type="scientific">Megalurothrips usitatus</name>
    <name type="common">bean blossom thrips</name>
    <dbReference type="NCBI Taxonomy" id="439358"/>
    <lineage>
        <taxon>Eukaryota</taxon>
        <taxon>Metazoa</taxon>
        <taxon>Ecdysozoa</taxon>
        <taxon>Arthropoda</taxon>
        <taxon>Hexapoda</taxon>
        <taxon>Insecta</taxon>
        <taxon>Pterygota</taxon>
        <taxon>Neoptera</taxon>
        <taxon>Paraneoptera</taxon>
        <taxon>Thysanoptera</taxon>
        <taxon>Terebrantia</taxon>
        <taxon>Thripoidea</taxon>
        <taxon>Thripidae</taxon>
        <taxon>Megalurothrips</taxon>
    </lineage>
</organism>
<name>A0AAV7XSD0_9NEOP</name>
<dbReference type="EMBL" id="JAPTSV010000005">
    <property type="protein sequence ID" value="KAJ1527386.1"/>
    <property type="molecule type" value="Genomic_DNA"/>
</dbReference>
<feature type="region of interest" description="Disordered" evidence="1">
    <location>
        <begin position="1"/>
        <end position="152"/>
    </location>
</feature>
<sequence>MDEERLPGGYGNFSGPPNKNSNFGSDFISFGAEEPSNEPHKQWRPRGGRGGGGRPRLLSGTASQGPYQGGPSRGGWNNRGRGSNQWGSNQQQSGWNNRGRGSNQWGSNQQQSIHQRRGGHGGFDHHRGTRNQRHQGQRSSDSAQDISSYYHPSMIEDPWSELEKMFKAPIKQPNLSMDVDSEKLKHEEDSEPSVNSDGSE</sequence>
<feature type="compositionally biased region" description="Polar residues" evidence="1">
    <location>
        <begin position="15"/>
        <end position="24"/>
    </location>
</feature>
<accession>A0AAV7XSD0</accession>
<dbReference type="Pfam" id="PF15502">
    <property type="entry name" value="MPLKIP"/>
    <property type="match status" value="1"/>
</dbReference>
<reference evidence="2" key="1">
    <citation type="submission" date="2022-12" db="EMBL/GenBank/DDBJ databases">
        <title>Chromosome-level genome assembly of the bean flower thrips Megalurothrips usitatus.</title>
        <authorList>
            <person name="Ma L."/>
            <person name="Liu Q."/>
            <person name="Li H."/>
            <person name="Cai W."/>
        </authorList>
    </citation>
    <scope>NUCLEOTIDE SEQUENCE</scope>
    <source>
        <strain evidence="2">Cailab_2022a</strain>
    </source>
</reference>
<dbReference type="InterPro" id="IPR028265">
    <property type="entry name" value="TTDN1/SICKLE"/>
</dbReference>
<protein>
    <submittedName>
        <fullName evidence="2">Uncharacterized protein</fullName>
    </submittedName>
</protein>
<gene>
    <name evidence="2" type="ORF">ONE63_007370</name>
</gene>
<feature type="compositionally biased region" description="Basic residues" evidence="1">
    <location>
        <begin position="127"/>
        <end position="136"/>
    </location>
</feature>
<evidence type="ECO:0000313" key="3">
    <source>
        <dbReference type="Proteomes" id="UP001075354"/>
    </source>
</evidence>
<feature type="region of interest" description="Disordered" evidence="1">
    <location>
        <begin position="173"/>
        <end position="200"/>
    </location>
</feature>
<feature type="compositionally biased region" description="Polar residues" evidence="1">
    <location>
        <begin position="137"/>
        <end position="147"/>
    </location>
</feature>
<feature type="compositionally biased region" description="Low complexity" evidence="1">
    <location>
        <begin position="74"/>
        <end position="112"/>
    </location>
</feature>
<comment type="caution">
    <text evidence="2">The sequence shown here is derived from an EMBL/GenBank/DDBJ whole genome shotgun (WGS) entry which is preliminary data.</text>
</comment>
<evidence type="ECO:0000313" key="2">
    <source>
        <dbReference type="EMBL" id="KAJ1527386.1"/>
    </source>
</evidence>
<evidence type="ECO:0000256" key="1">
    <source>
        <dbReference type="SAM" id="MobiDB-lite"/>
    </source>
</evidence>
<dbReference type="Proteomes" id="UP001075354">
    <property type="component" value="Chromosome 5"/>
</dbReference>
<proteinExistence type="predicted"/>